<dbReference type="AlphaFoldDB" id="A0A0D0CE01"/>
<dbReference type="EMBL" id="KN834832">
    <property type="protein sequence ID" value="KIK53203.1"/>
    <property type="molecule type" value="Genomic_DNA"/>
</dbReference>
<accession>A0A0D0CE01</accession>
<reference evidence="2 3" key="1">
    <citation type="submission" date="2014-04" db="EMBL/GenBank/DDBJ databases">
        <title>Evolutionary Origins and Diversification of the Mycorrhizal Mutualists.</title>
        <authorList>
            <consortium name="DOE Joint Genome Institute"/>
            <consortium name="Mycorrhizal Genomics Consortium"/>
            <person name="Kohler A."/>
            <person name="Kuo A."/>
            <person name="Nagy L.G."/>
            <person name="Floudas D."/>
            <person name="Copeland A."/>
            <person name="Barry K.W."/>
            <person name="Cichocki N."/>
            <person name="Veneault-Fourrey C."/>
            <person name="LaButti K."/>
            <person name="Lindquist E.A."/>
            <person name="Lipzen A."/>
            <person name="Lundell T."/>
            <person name="Morin E."/>
            <person name="Murat C."/>
            <person name="Riley R."/>
            <person name="Ohm R."/>
            <person name="Sun H."/>
            <person name="Tunlid A."/>
            <person name="Henrissat B."/>
            <person name="Grigoriev I.V."/>
            <person name="Hibbett D.S."/>
            <person name="Martin F."/>
        </authorList>
    </citation>
    <scope>NUCLEOTIDE SEQUENCE [LARGE SCALE GENOMIC DNA]</scope>
    <source>
        <strain evidence="2 3">FD-317 M1</strain>
    </source>
</reference>
<keyword evidence="3" id="KW-1185">Reference proteome</keyword>
<name>A0A0D0CE01_9AGAR</name>
<dbReference type="Proteomes" id="UP000053593">
    <property type="component" value="Unassembled WGS sequence"/>
</dbReference>
<evidence type="ECO:0000256" key="1">
    <source>
        <dbReference type="SAM" id="MobiDB-lite"/>
    </source>
</evidence>
<organism evidence="2 3">
    <name type="scientific">Collybiopsis luxurians FD-317 M1</name>
    <dbReference type="NCBI Taxonomy" id="944289"/>
    <lineage>
        <taxon>Eukaryota</taxon>
        <taxon>Fungi</taxon>
        <taxon>Dikarya</taxon>
        <taxon>Basidiomycota</taxon>
        <taxon>Agaricomycotina</taxon>
        <taxon>Agaricomycetes</taxon>
        <taxon>Agaricomycetidae</taxon>
        <taxon>Agaricales</taxon>
        <taxon>Marasmiineae</taxon>
        <taxon>Omphalotaceae</taxon>
        <taxon>Collybiopsis</taxon>
        <taxon>Collybiopsis luxurians</taxon>
    </lineage>
</organism>
<dbReference type="HOGENOM" id="CLU_1525329_0_0_1"/>
<protein>
    <submittedName>
        <fullName evidence="2">Uncharacterized protein</fullName>
    </submittedName>
</protein>
<gene>
    <name evidence="2" type="ORF">GYMLUDRAFT_77571</name>
</gene>
<feature type="region of interest" description="Disordered" evidence="1">
    <location>
        <begin position="149"/>
        <end position="176"/>
    </location>
</feature>
<sequence>MSHRTHPPANNDPVVHPPKSALFKKTVRFSLPRPSSPFSGPTMPTPAVQTYATKILPADQVKIDDGRSELDSEALSTAGDILWSTSITGEEGEELSAVGDAFSSESTTGGGGGEYFKASSTVGSELISPKSTIGDIILTTGMVNCENTTTPSCSSLLASSASTTDTKHPIPTHSMP</sequence>
<proteinExistence type="predicted"/>
<evidence type="ECO:0000313" key="3">
    <source>
        <dbReference type="Proteomes" id="UP000053593"/>
    </source>
</evidence>
<evidence type="ECO:0000313" key="2">
    <source>
        <dbReference type="EMBL" id="KIK53203.1"/>
    </source>
</evidence>
<feature type="compositionally biased region" description="Low complexity" evidence="1">
    <location>
        <begin position="149"/>
        <end position="164"/>
    </location>
</feature>